<dbReference type="Gene3D" id="3.90.1580.10">
    <property type="entry name" value="paralog of FGE (formylglycine-generating enzyme)"/>
    <property type="match status" value="1"/>
</dbReference>
<dbReference type="Pfam" id="PF03781">
    <property type="entry name" value="FGE-sulfatase"/>
    <property type="match status" value="1"/>
</dbReference>
<dbReference type="EMBL" id="AZHW01000276">
    <property type="protein sequence ID" value="ETX01045.1"/>
    <property type="molecule type" value="Genomic_DNA"/>
</dbReference>
<organism evidence="3 4">
    <name type="scientific">Entotheonella factor</name>
    <dbReference type="NCBI Taxonomy" id="1429438"/>
    <lineage>
        <taxon>Bacteria</taxon>
        <taxon>Pseudomonadati</taxon>
        <taxon>Nitrospinota/Tectimicrobiota group</taxon>
        <taxon>Candidatus Tectimicrobiota</taxon>
        <taxon>Candidatus Entotheonellia</taxon>
        <taxon>Candidatus Entotheonellales</taxon>
        <taxon>Candidatus Entotheonellaceae</taxon>
        <taxon>Candidatus Entotheonella</taxon>
    </lineage>
</organism>
<sequence>MRTPPNDKTSGLATTLLPARWVRGLGGVLLAVGLILPWLIIKARTQQVAQHLTTTSQETGPLRPEMVLLPASRDVSVAISATEVTQGQYRRVMGELPGGKCELPKQGENFPVSCVTRADAATFCNLLSDKEGLAPCYVTDRRGVWQTMPACEGYRLPTTLEWEYAAMAETHQRYAGTDDDAAVCEYANVRDDFAVYACHDGFTAVAPVKQYKPNAWFLYDMTGNVAEWTDNHTVRGGSWLSIIETTRLDTPMPTPPPSAPDLGFRIVRSPTASERRDLVQDSR</sequence>
<dbReference type="InterPro" id="IPR016187">
    <property type="entry name" value="CTDL_fold"/>
</dbReference>
<protein>
    <recommendedName>
        <fullName evidence="2">Sulfatase-modifying factor enzyme-like domain-containing protein</fullName>
    </recommendedName>
</protein>
<evidence type="ECO:0000313" key="4">
    <source>
        <dbReference type="Proteomes" id="UP000019141"/>
    </source>
</evidence>
<dbReference type="AlphaFoldDB" id="W4LT53"/>
<feature type="domain" description="Sulfatase-modifying factor enzyme-like" evidence="2">
    <location>
        <begin position="78"/>
        <end position="268"/>
    </location>
</feature>
<feature type="transmembrane region" description="Helical" evidence="1">
    <location>
        <begin position="20"/>
        <end position="41"/>
    </location>
</feature>
<gene>
    <name evidence="3" type="ORF">ETSY1_08970</name>
</gene>
<keyword evidence="1" id="KW-1133">Transmembrane helix</keyword>
<evidence type="ECO:0000313" key="3">
    <source>
        <dbReference type="EMBL" id="ETX01045.1"/>
    </source>
</evidence>
<dbReference type="InterPro" id="IPR051043">
    <property type="entry name" value="Sulfatase_Mod_Factor_Kinase"/>
</dbReference>
<dbReference type="PANTHER" id="PTHR23150:SF19">
    <property type="entry name" value="FORMYLGLYCINE-GENERATING ENZYME"/>
    <property type="match status" value="1"/>
</dbReference>
<keyword evidence="1" id="KW-0472">Membrane</keyword>
<dbReference type="HOGENOM" id="CLU_982409_0_0_7"/>
<reference evidence="3 4" key="1">
    <citation type="journal article" date="2014" name="Nature">
        <title>An environmental bacterial taxon with a large and distinct metabolic repertoire.</title>
        <authorList>
            <person name="Wilson M.C."/>
            <person name="Mori T."/>
            <person name="Ruckert C."/>
            <person name="Uria A.R."/>
            <person name="Helf M.J."/>
            <person name="Takada K."/>
            <person name="Gernert C."/>
            <person name="Steffens U.A."/>
            <person name="Heycke N."/>
            <person name="Schmitt S."/>
            <person name="Rinke C."/>
            <person name="Helfrich E.J."/>
            <person name="Brachmann A.O."/>
            <person name="Gurgui C."/>
            <person name="Wakimoto T."/>
            <person name="Kracht M."/>
            <person name="Crusemann M."/>
            <person name="Hentschel U."/>
            <person name="Abe I."/>
            <person name="Matsunaga S."/>
            <person name="Kalinowski J."/>
            <person name="Takeyama H."/>
            <person name="Piel J."/>
        </authorList>
    </citation>
    <scope>NUCLEOTIDE SEQUENCE [LARGE SCALE GENOMIC DNA]</scope>
    <source>
        <strain evidence="4">TSY1</strain>
    </source>
</reference>
<dbReference type="SUPFAM" id="SSF56436">
    <property type="entry name" value="C-type lectin-like"/>
    <property type="match status" value="1"/>
</dbReference>
<proteinExistence type="predicted"/>
<comment type="caution">
    <text evidence="3">The sequence shown here is derived from an EMBL/GenBank/DDBJ whole genome shotgun (WGS) entry which is preliminary data.</text>
</comment>
<accession>W4LT53</accession>
<evidence type="ECO:0000259" key="2">
    <source>
        <dbReference type="Pfam" id="PF03781"/>
    </source>
</evidence>
<dbReference type="InterPro" id="IPR042095">
    <property type="entry name" value="SUMF_sf"/>
</dbReference>
<keyword evidence="1" id="KW-0812">Transmembrane</keyword>
<evidence type="ECO:0000256" key="1">
    <source>
        <dbReference type="SAM" id="Phobius"/>
    </source>
</evidence>
<dbReference type="Proteomes" id="UP000019141">
    <property type="component" value="Unassembled WGS sequence"/>
</dbReference>
<keyword evidence="4" id="KW-1185">Reference proteome</keyword>
<dbReference type="InterPro" id="IPR005532">
    <property type="entry name" value="SUMF_dom"/>
</dbReference>
<name>W4LT53_ENTF1</name>
<dbReference type="GO" id="GO:0120147">
    <property type="term" value="F:formylglycine-generating oxidase activity"/>
    <property type="evidence" value="ECO:0007669"/>
    <property type="project" value="TreeGrafter"/>
</dbReference>
<dbReference type="PANTHER" id="PTHR23150">
    <property type="entry name" value="SULFATASE MODIFYING FACTOR 1, 2"/>
    <property type="match status" value="1"/>
</dbReference>